<dbReference type="Pfam" id="PF06224">
    <property type="entry name" value="AlkZ-like"/>
    <property type="match status" value="1"/>
</dbReference>
<sequence>MTNSLSPSLARRIALAAQGFGRPRPAVVGTRQLNAAIERAEVLQIDSVNVFERSHYLPLFARLGAYDKQALDRLTFRPGRYIEYWGHEATVMPVESWPLFRWRMDAFRARSLTDPDSWANANGPFLDWLRCELADKGPLAASEIEHDANRRTGPWWGWSDVKIGLETLFRWGEIVSAGRSGFERRYALATQILPQSILDRDVSRGDAIRELVRKGAAAHGVGTLDDIADYFRLPLADAKTAVAELEDAGDLVPVTVPGWMRGTQPRQAWLASTARRPRSIKADALLSPFDPVVWARPRAERLFGFHYRIEIYTPKHKRVHGYYVLPVLLDDTIAARVDLKNDRQAKTLRVQAAWLEPGAPPDTADRLAALITETARWQGADQVTVADRGTLSGGLASALRVAVGPDGDNSP</sequence>
<name>A0A2U1TID0_9MICO</name>
<dbReference type="AlphaFoldDB" id="A0A2U1TID0"/>
<dbReference type="Proteomes" id="UP000244962">
    <property type="component" value="Unassembled WGS sequence"/>
</dbReference>
<organism evidence="1 2">
    <name type="scientific">Mycetocola zhujimingii</name>
    <dbReference type="NCBI Taxonomy" id="2079792"/>
    <lineage>
        <taxon>Bacteria</taxon>
        <taxon>Bacillati</taxon>
        <taxon>Actinomycetota</taxon>
        <taxon>Actinomycetes</taxon>
        <taxon>Micrococcales</taxon>
        <taxon>Microbacteriaceae</taxon>
        <taxon>Mycetocola</taxon>
    </lineage>
</organism>
<proteinExistence type="predicted"/>
<keyword evidence="2" id="KW-1185">Reference proteome</keyword>
<reference evidence="2" key="1">
    <citation type="submission" date="2018-04" db="EMBL/GenBank/DDBJ databases">
        <authorList>
            <person name="Liu S."/>
            <person name="Wang Z."/>
            <person name="Li J."/>
        </authorList>
    </citation>
    <scope>NUCLEOTIDE SEQUENCE [LARGE SCALE GENOMIC DNA]</scope>
    <source>
        <strain evidence="2">622</strain>
    </source>
</reference>
<dbReference type="PANTHER" id="PTHR30528:SF0">
    <property type="entry name" value="CYTOPLASMIC PROTEIN"/>
    <property type="match status" value="1"/>
</dbReference>
<dbReference type="EMBL" id="QEFB01000001">
    <property type="protein sequence ID" value="PWC08648.1"/>
    <property type="molecule type" value="Genomic_DNA"/>
</dbReference>
<evidence type="ECO:0000313" key="2">
    <source>
        <dbReference type="Proteomes" id="UP000244962"/>
    </source>
</evidence>
<dbReference type="PANTHER" id="PTHR30528">
    <property type="entry name" value="CYTOPLASMIC PROTEIN"/>
    <property type="match status" value="1"/>
</dbReference>
<gene>
    <name evidence="1" type="ORF">DF223_04040</name>
</gene>
<evidence type="ECO:0000313" key="1">
    <source>
        <dbReference type="EMBL" id="PWC08648.1"/>
    </source>
</evidence>
<protein>
    <recommendedName>
        <fullName evidence="3">Winged helix-turn-helix domain-containing protein</fullName>
    </recommendedName>
</protein>
<evidence type="ECO:0008006" key="3">
    <source>
        <dbReference type="Google" id="ProtNLM"/>
    </source>
</evidence>
<dbReference type="RefSeq" id="WP_108962323.1">
    <property type="nucleotide sequence ID" value="NZ_QEFB01000001.1"/>
</dbReference>
<accession>A0A2U1TID0</accession>
<dbReference type="InterPro" id="IPR009351">
    <property type="entry name" value="AlkZ-like"/>
</dbReference>
<comment type="caution">
    <text evidence="1">The sequence shown here is derived from an EMBL/GenBank/DDBJ whole genome shotgun (WGS) entry which is preliminary data.</text>
</comment>